<reference evidence="2 3" key="1">
    <citation type="submission" date="2019-03" db="EMBL/GenBank/DDBJ databases">
        <title>Genomic Encyclopedia of Type Strains, Phase IV (KMG-IV): sequencing the most valuable type-strain genomes for metagenomic binning, comparative biology and taxonomic classification.</title>
        <authorList>
            <person name="Goeker M."/>
        </authorList>
    </citation>
    <scope>NUCLEOTIDE SEQUENCE [LARGE SCALE GENOMIC DNA]</scope>
    <source>
        <strain evidence="2 3">DSM 29489</strain>
    </source>
</reference>
<dbReference type="Proteomes" id="UP000295726">
    <property type="component" value="Unassembled WGS sequence"/>
</dbReference>
<organism evidence="2 3">
    <name type="scientific">Muricomes intestini</name>
    <dbReference type="NCBI Taxonomy" id="1796634"/>
    <lineage>
        <taxon>Bacteria</taxon>
        <taxon>Bacillati</taxon>
        <taxon>Bacillota</taxon>
        <taxon>Clostridia</taxon>
        <taxon>Lachnospirales</taxon>
        <taxon>Lachnospiraceae</taxon>
        <taxon>Muricomes</taxon>
    </lineage>
</organism>
<evidence type="ECO:0000313" key="2">
    <source>
        <dbReference type="EMBL" id="TCS74530.1"/>
    </source>
</evidence>
<dbReference type="RefSeq" id="WP_132383767.1">
    <property type="nucleotide sequence ID" value="NZ_DAIPCY010000002.1"/>
</dbReference>
<feature type="transmembrane region" description="Helical" evidence="1">
    <location>
        <begin position="157"/>
        <end position="177"/>
    </location>
</feature>
<dbReference type="AlphaFoldDB" id="A0A4R3K1B8"/>
<evidence type="ECO:0000313" key="3">
    <source>
        <dbReference type="Proteomes" id="UP000295726"/>
    </source>
</evidence>
<accession>A0A4R3K1B8</accession>
<dbReference type="OrthoDB" id="9816138at2"/>
<dbReference type="PROSITE" id="PS51257">
    <property type="entry name" value="PROKAR_LIPOPROTEIN"/>
    <property type="match status" value="1"/>
</dbReference>
<keyword evidence="1" id="KW-0472">Membrane</keyword>
<comment type="caution">
    <text evidence="2">The sequence shown here is derived from an EMBL/GenBank/DDBJ whole genome shotgun (WGS) entry which is preliminary data.</text>
</comment>
<dbReference type="EMBL" id="SLZZ01000037">
    <property type="protein sequence ID" value="TCS74530.1"/>
    <property type="molecule type" value="Genomic_DNA"/>
</dbReference>
<gene>
    <name evidence="2" type="ORF">EDD59_1374</name>
</gene>
<name>A0A4R3K1B8_9FIRM</name>
<keyword evidence="1" id="KW-1133">Transmembrane helix</keyword>
<proteinExistence type="predicted"/>
<feature type="transmembrane region" description="Helical" evidence="1">
    <location>
        <begin position="47"/>
        <end position="76"/>
    </location>
</feature>
<evidence type="ECO:0000256" key="1">
    <source>
        <dbReference type="SAM" id="Phobius"/>
    </source>
</evidence>
<evidence type="ECO:0008006" key="4">
    <source>
        <dbReference type="Google" id="ProtNLM"/>
    </source>
</evidence>
<feature type="transmembrane region" description="Helical" evidence="1">
    <location>
        <begin position="233"/>
        <end position="255"/>
    </location>
</feature>
<sequence length="267" mass="29667">MLGKLLKYDLKYGSRFFILLHGILLAACILGRLLFFERLDFDAGSDIIAPYIILATSLYVLLFTAVSLGTAALLAVRFYRNLFTDEGYLSWTLPATPVEQLWAKLFSGTIWYILDILILALSLVILLSGSNLTAAYAKVAPEITEALGMPLGRYGTMLLVFTLLSSFSGTVTIYVCISIGQLFPSHRVLCAILTYFITSAVIQIVVLGLMVIFNLFPGPYINDAATETDTVQYLFTTLKLSGVINFVLTIVEYFATRYIFIRKLNLT</sequence>
<feature type="transmembrane region" description="Helical" evidence="1">
    <location>
        <begin position="12"/>
        <end position="35"/>
    </location>
</feature>
<protein>
    <recommendedName>
        <fullName evidence="4">ABC-2 family transporter</fullName>
    </recommendedName>
</protein>
<keyword evidence="3" id="KW-1185">Reference proteome</keyword>
<feature type="transmembrane region" description="Helical" evidence="1">
    <location>
        <begin position="110"/>
        <end position="137"/>
    </location>
</feature>
<feature type="transmembrane region" description="Helical" evidence="1">
    <location>
        <begin position="189"/>
        <end position="213"/>
    </location>
</feature>
<keyword evidence="1" id="KW-0812">Transmembrane</keyword>